<evidence type="ECO:0000256" key="2">
    <source>
        <dbReference type="ARBA" id="ARBA00022475"/>
    </source>
</evidence>
<dbReference type="CDD" id="cd00637">
    <property type="entry name" value="7tm_classA_rhodopsin-like"/>
    <property type="match status" value="1"/>
</dbReference>
<accession>A0A814Q5K9</accession>
<dbReference type="PANTHER" id="PTHR24228">
    <property type="entry name" value="B2 BRADYKININ RECEPTOR/ANGIOTENSIN II RECEPTOR"/>
    <property type="match status" value="1"/>
</dbReference>
<comment type="caution">
    <text evidence="11">The sequence shown here is derived from an EMBL/GenBank/DDBJ whole genome shotgun (WGS) entry which is preliminary data.</text>
</comment>
<evidence type="ECO:0000256" key="7">
    <source>
        <dbReference type="ARBA" id="ARBA00023170"/>
    </source>
</evidence>
<protein>
    <recommendedName>
        <fullName evidence="10">G-protein coupled receptors family 1 profile domain-containing protein</fullName>
    </recommendedName>
</protein>
<keyword evidence="8" id="KW-0807">Transducer</keyword>
<dbReference type="InterPro" id="IPR017452">
    <property type="entry name" value="GPCR_Rhodpsn_7TM"/>
</dbReference>
<proteinExistence type="predicted"/>
<gene>
    <name evidence="11" type="ORF">IZO911_LOCUS23848</name>
</gene>
<dbReference type="InterPro" id="IPR000276">
    <property type="entry name" value="GPCR_Rhodpsn"/>
</dbReference>
<keyword evidence="2" id="KW-1003">Cell membrane</keyword>
<dbReference type="AlphaFoldDB" id="A0A814Q5K9"/>
<evidence type="ECO:0000256" key="3">
    <source>
        <dbReference type="ARBA" id="ARBA00022692"/>
    </source>
</evidence>
<keyword evidence="5" id="KW-0297">G-protein coupled receptor</keyword>
<dbReference type="GO" id="GO:0005886">
    <property type="term" value="C:plasma membrane"/>
    <property type="evidence" value="ECO:0007669"/>
    <property type="project" value="UniProtKB-SubCell"/>
</dbReference>
<feature type="transmembrane region" description="Helical" evidence="9">
    <location>
        <begin position="103"/>
        <end position="127"/>
    </location>
</feature>
<evidence type="ECO:0000313" key="12">
    <source>
        <dbReference type="Proteomes" id="UP000663860"/>
    </source>
</evidence>
<comment type="subcellular location">
    <subcellularLocation>
        <location evidence="1">Cell membrane</location>
        <topology evidence="1">Multi-pass membrane protein</topology>
    </subcellularLocation>
</comment>
<evidence type="ECO:0000256" key="1">
    <source>
        <dbReference type="ARBA" id="ARBA00004651"/>
    </source>
</evidence>
<reference evidence="11" key="1">
    <citation type="submission" date="2021-02" db="EMBL/GenBank/DDBJ databases">
        <authorList>
            <person name="Nowell W R."/>
        </authorList>
    </citation>
    <scope>NUCLEOTIDE SEQUENCE</scope>
</reference>
<dbReference type="Gene3D" id="1.20.1070.10">
    <property type="entry name" value="Rhodopsin 7-helix transmembrane proteins"/>
    <property type="match status" value="1"/>
</dbReference>
<dbReference type="PROSITE" id="PS50262">
    <property type="entry name" value="G_PROTEIN_RECEP_F1_2"/>
    <property type="match status" value="1"/>
</dbReference>
<name>A0A814Q5K9_9BILA</name>
<evidence type="ECO:0000256" key="4">
    <source>
        <dbReference type="ARBA" id="ARBA00022989"/>
    </source>
</evidence>
<feature type="domain" description="G-protein coupled receptors family 1 profile" evidence="10">
    <location>
        <begin position="1"/>
        <end position="217"/>
    </location>
</feature>
<dbReference type="GO" id="GO:0004930">
    <property type="term" value="F:G protein-coupled receptor activity"/>
    <property type="evidence" value="ECO:0007669"/>
    <property type="project" value="UniProtKB-KW"/>
</dbReference>
<feature type="transmembrane region" description="Helical" evidence="9">
    <location>
        <begin position="61"/>
        <end position="83"/>
    </location>
</feature>
<dbReference type="Proteomes" id="UP000663860">
    <property type="component" value="Unassembled WGS sequence"/>
</dbReference>
<dbReference type="EMBL" id="CAJNOE010000280">
    <property type="protein sequence ID" value="CAF1115634.1"/>
    <property type="molecule type" value="Genomic_DNA"/>
</dbReference>
<dbReference type="PANTHER" id="PTHR24228:SF59">
    <property type="entry name" value="NEUROPEPTIDE RECEPTOR 15"/>
    <property type="match status" value="1"/>
</dbReference>
<evidence type="ECO:0000256" key="5">
    <source>
        <dbReference type="ARBA" id="ARBA00023040"/>
    </source>
</evidence>
<evidence type="ECO:0000256" key="6">
    <source>
        <dbReference type="ARBA" id="ARBA00023136"/>
    </source>
</evidence>
<evidence type="ECO:0000256" key="9">
    <source>
        <dbReference type="SAM" id="Phobius"/>
    </source>
</evidence>
<evidence type="ECO:0000259" key="10">
    <source>
        <dbReference type="PROSITE" id="PS50262"/>
    </source>
</evidence>
<feature type="transmembrane region" description="Helical" evidence="9">
    <location>
        <begin position="195"/>
        <end position="216"/>
    </location>
</feature>
<sequence length="221" mass="25754">MCIHYIYGYFHPNSLFDNYSCRIKGYIMYTCGYTFFHSFSLQAIYRLSRVICPMHSKHQHYNLYIIMSFGQWIFSALELLPSLCIGDIEYLPNDYHCQVALTSMRGSLTVCLLGFLCPYIITVYCYIHTMCYVRRRTLTVLIFQQRSSVRRNLIILRRLVILLTCVISTAAPHGILPIVYRILGELPRWLVPLEWVLTIFALVTISVAILFVSPLVKKLCI</sequence>
<keyword evidence="4 9" id="KW-1133">Transmembrane helix</keyword>
<keyword evidence="3 9" id="KW-0812">Transmembrane</keyword>
<keyword evidence="7" id="KW-0675">Receptor</keyword>
<feature type="transmembrane region" description="Helical" evidence="9">
    <location>
        <begin position="159"/>
        <end position="183"/>
    </location>
</feature>
<organism evidence="11 12">
    <name type="scientific">Adineta steineri</name>
    <dbReference type="NCBI Taxonomy" id="433720"/>
    <lineage>
        <taxon>Eukaryota</taxon>
        <taxon>Metazoa</taxon>
        <taxon>Spiralia</taxon>
        <taxon>Gnathifera</taxon>
        <taxon>Rotifera</taxon>
        <taxon>Eurotatoria</taxon>
        <taxon>Bdelloidea</taxon>
        <taxon>Adinetida</taxon>
        <taxon>Adinetidae</taxon>
        <taxon>Adineta</taxon>
    </lineage>
</organism>
<dbReference type="Pfam" id="PF00001">
    <property type="entry name" value="7tm_1"/>
    <property type="match status" value="1"/>
</dbReference>
<dbReference type="SUPFAM" id="SSF81321">
    <property type="entry name" value="Family A G protein-coupled receptor-like"/>
    <property type="match status" value="1"/>
</dbReference>
<feature type="transmembrane region" description="Helical" evidence="9">
    <location>
        <begin position="26"/>
        <end position="45"/>
    </location>
</feature>
<keyword evidence="6 9" id="KW-0472">Membrane</keyword>
<evidence type="ECO:0000313" key="11">
    <source>
        <dbReference type="EMBL" id="CAF1115634.1"/>
    </source>
</evidence>
<evidence type="ECO:0000256" key="8">
    <source>
        <dbReference type="ARBA" id="ARBA00023224"/>
    </source>
</evidence>